<dbReference type="PANTHER" id="PTHR21421:SF29">
    <property type="entry name" value="GUSTATORY RECEPTOR 5A FOR TREHALOSE-RELATED"/>
    <property type="match status" value="1"/>
</dbReference>
<comment type="subcellular location">
    <subcellularLocation>
        <location evidence="1">Cell membrane</location>
        <topology evidence="1">Multi-pass membrane protein</topology>
    </subcellularLocation>
</comment>
<evidence type="ECO:0000256" key="5">
    <source>
        <dbReference type="ARBA" id="ARBA00022989"/>
    </source>
</evidence>
<evidence type="ECO:0000256" key="2">
    <source>
        <dbReference type="ARBA" id="ARBA00005327"/>
    </source>
</evidence>
<proteinExistence type="inferred from homology"/>
<gene>
    <name evidence="10" type="ORF">LNINA_LOCUS8064</name>
</gene>
<keyword evidence="7 8" id="KW-0675">Receptor</keyword>
<feature type="transmembrane region" description="Helical" evidence="9">
    <location>
        <begin position="181"/>
        <end position="201"/>
    </location>
</feature>
<dbReference type="EMBL" id="CAVLEF010000010">
    <property type="protein sequence ID" value="CAK1548701.1"/>
    <property type="molecule type" value="Genomic_DNA"/>
</dbReference>
<dbReference type="Pfam" id="PF06151">
    <property type="entry name" value="Trehalose_recp"/>
    <property type="match status" value="2"/>
</dbReference>
<dbReference type="AlphaFoldDB" id="A0AAV1JH92"/>
<keyword evidence="5 9" id="KW-1133">Transmembrane helix</keyword>
<reference evidence="10 11" key="1">
    <citation type="submission" date="2023-11" db="EMBL/GenBank/DDBJ databases">
        <authorList>
            <person name="Okamura Y."/>
        </authorList>
    </citation>
    <scope>NUCLEOTIDE SEQUENCE [LARGE SCALE GENOMIC DNA]</scope>
</reference>
<comment type="caution">
    <text evidence="10">The sequence shown here is derived from an EMBL/GenBank/DDBJ whole genome shotgun (WGS) entry which is preliminary data.</text>
</comment>
<dbReference type="Proteomes" id="UP001497472">
    <property type="component" value="Unassembled WGS sequence"/>
</dbReference>
<evidence type="ECO:0000256" key="1">
    <source>
        <dbReference type="ARBA" id="ARBA00004651"/>
    </source>
</evidence>
<evidence type="ECO:0000256" key="8">
    <source>
        <dbReference type="PIRNR" id="PIRNR038981"/>
    </source>
</evidence>
<comment type="function">
    <text evidence="8">Plays a role in the sugar gustatory response.</text>
</comment>
<organism evidence="10 11">
    <name type="scientific">Leptosia nina</name>
    <dbReference type="NCBI Taxonomy" id="320188"/>
    <lineage>
        <taxon>Eukaryota</taxon>
        <taxon>Metazoa</taxon>
        <taxon>Ecdysozoa</taxon>
        <taxon>Arthropoda</taxon>
        <taxon>Hexapoda</taxon>
        <taxon>Insecta</taxon>
        <taxon>Pterygota</taxon>
        <taxon>Neoptera</taxon>
        <taxon>Endopterygota</taxon>
        <taxon>Lepidoptera</taxon>
        <taxon>Glossata</taxon>
        <taxon>Ditrysia</taxon>
        <taxon>Papilionoidea</taxon>
        <taxon>Pieridae</taxon>
        <taxon>Pierinae</taxon>
        <taxon>Leptosia</taxon>
    </lineage>
</organism>
<dbReference type="PANTHER" id="PTHR21421">
    <property type="entry name" value="GUSTATORY RECEPTOR"/>
    <property type="match status" value="1"/>
</dbReference>
<evidence type="ECO:0000256" key="7">
    <source>
        <dbReference type="ARBA" id="ARBA00023170"/>
    </source>
</evidence>
<keyword evidence="11" id="KW-1185">Reference proteome</keyword>
<sequence length="435" mass="50593">MTAYFFSIFFLKVSTTWPKVVKDIQKYERLLKPINGPQNFIKLIHKCMVILIASAAIEHALYLTFIVLVTYRNAPRNGTEVWLQHYFTNNFKEQFYYIPYNTVMGFGFQFALLQQTFLISYIDFFIAAHALYLAQHFRTFNNNLRQKQNRRGSKIHWAHIQMQYTRLCDLTKKMDNFLNPVIFASLLENLLQNCNVIFIILRDADREFYTEFRYYSLLFLMSKSILTIGVLGWLHNLSREPLQALYELDSRAYSIETVPANFWRNIREEYNRATNLVRRLDDVIGGIIFISFANNLFFICLQLLNTLADGIKASPSCSLGADERPLKGYEQAVYFMYSFMFLVMRSLAVSLVAAKVYSTSKEPAFALYEIPPAMYSIEVQRFLDQIHGESVALSGLRFFQIKRGLVLTIAGTIVTYELVLLQFGINPAAPKHKLY</sequence>
<feature type="transmembrane region" description="Helical" evidence="9">
    <location>
        <begin position="334"/>
        <end position="354"/>
    </location>
</feature>
<evidence type="ECO:0000313" key="10">
    <source>
        <dbReference type="EMBL" id="CAK1548701.1"/>
    </source>
</evidence>
<feature type="transmembrane region" description="Helical" evidence="9">
    <location>
        <begin position="283"/>
        <end position="304"/>
    </location>
</feature>
<evidence type="ECO:0000256" key="6">
    <source>
        <dbReference type="ARBA" id="ARBA00023136"/>
    </source>
</evidence>
<protein>
    <recommendedName>
        <fullName evidence="8">Gustatory receptor</fullName>
    </recommendedName>
</protein>
<evidence type="ECO:0000256" key="4">
    <source>
        <dbReference type="ARBA" id="ARBA00022692"/>
    </source>
</evidence>
<dbReference type="InterPro" id="IPR009318">
    <property type="entry name" value="Gustatory_rcpt"/>
</dbReference>
<keyword evidence="6 9" id="KW-0472">Membrane</keyword>
<feature type="transmembrane region" description="Helical" evidence="9">
    <location>
        <begin position="48"/>
        <end position="71"/>
    </location>
</feature>
<dbReference type="GO" id="GO:0005886">
    <property type="term" value="C:plasma membrane"/>
    <property type="evidence" value="ECO:0007669"/>
    <property type="project" value="UniProtKB-SubCell"/>
</dbReference>
<feature type="transmembrane region" description="Helical" evidence="9">
    <location>
        <begin position="213"/>
        <end position="234"/>
    </location>
</feature>
<feature type="transmembrane region" description="Helical" evidence="9">
    <location>
        <begin position="404"/>
        <end position="425"/>
    </location>
</feature>
<keyword evidence="8" id="KW-0807">Transducer</keyword>
<evidence type="ECO:0000256" key="3">
    <source>
        <dbReference type="ARBA" id="ARBA00022475"/>
    </source>
</evidence>
<keyword evidence="3" id="KW-1003">Cell membrane</keyword>
<dbReference type="GO" id="GO:0008527">
    <property type="term" value="F:taste receptor activity"/>
    <property type="evidence" value="ECO:0007669"/>
    <property type="project" value="InterPro"/>
</dbReference>
<evidence type="ECO:0000256" key="9">
    <source>
        <dbReference type="SAM" id="Phobius"/>
    </source>
</evidence>
<name>A0AAV1JH92_9NEOP</name>
<keyword evidence="4 9" id="KW-0812">Transmembrane</keyword>
<feature type="transmembrane region" description="Helical" evidence="9">
    <location>
        <begin position="112"/>
        <end position="134"/>
    </location>
</feature>
<accession>A0AAV1JH92</accession>
<evidence type="ECO:0000313" key="11">
    <source>
        <dbReference type="Proteomes" id="UP001497472"/>
    </source>
</evidence>
<comment type="similarity">
    <text evidence="2">Belongs to the insect chemoreceptor superfamily. Gustatory receptor (GR) family. Gr5a subfamily.</text>
</comment>
<dbReference type="PIRSF" id="PIRSF038981">
    <property type="entry name" value="GRP"/>
    <property type="match status" value="1"/>
</dbReference>
<dbReference type="GO" id="GO:0050916">
    <property type="term" value="P:sensory perception of sweet taste"/>
    <property type="evidence" value="ECO:0007669"/>
    <property type="project" value="UniProtKB-ARBA"/>
</dbReference>
<dbReference type="GO" id="GO:0007165">
    <property type="term" value="P:signal transduction"/>
    <property type="evidence" value="ECO:0007669"/>
    <property type="project" value="UniProtKB-KW"/>
</dbReference>